<dbReference type="PANTHER" id="PTHR30327">
    <property type="entry name" value="UNCHARACTERIZED PROTEIN YQGE"/>
    <property type="match status" value="1"/>
</dbReference>
<protein>
    <recommendedName>
        <fullName evidence="2">UPF0301 protein GII31_00360</fullName>
    </recommendedName>
</protein>
<dbReference type="RefSeq" id="WP_213245753.1">
    <property type="nucleotide sequence ID" value="NZ_CP045806.1"/>
</dbReference>
<dbReference type="Proteomes" id="UP001059836">
    <property type="component" value="Chromosome"/>
</dbReference>
<proteinExistence type="inferred from homology"/>
<accession>A0ABX6IC68</accession>
<keyword evidence="5" id="KW-1185">Reference proteome</keyword>
<dbReference type="NCBIfam" id="NF001272">
    <property type="entry name" value="PRK00228.2-4"/>
    <property type="match status" value="1"/>
</dbReference>
<organism evidence="4 5">
    <name type="scientific">Gordonia pseudamarae</name>
    <dbReference type="NCBI Taxonomy" id="2831662"/>
    <lineage>
        <taxon>Bacteria</taxon>
        <taxon>Bacillati</taxon>
        <taxon>Actinomycetota</taxon>
        <taxon>Actinomycetes</taxon>
        <taxon>Mycobacteriales</taxon>
        <taxon>Gordoniaceae</taxon>
        <taxon>Gordonia</taxon>
    </lineage>
</organism>
<dbReference type="HAMAP" id="MF_00758">
    <property type="entry name" value="UPF0301"/>
    <property type="match status" value="1"/>
</dbReference>
<dbReference type="EMBL" id="CP045809">
    <property type="protein sequence ID" value="QHN33586.1"/>
    <property type="molecule type" value="Genomic_DNA"/>
</dbReference>
<evidence type="ECO:0000256" key="2">
    <source>
        <dbReference type="HAMAP-Rule" id="MF_00758"/>
    </source>
</evidence>
<dbReference type="InterPro" id="IPR003774">
    <property type="entry name" value="AlgH-like"/>
</dbReference>
<comment type="similarity">
    <text evidence="1 2">Belongs to the UPF0301 (AlgH) family.</text>
</comment>
<evidence type="ECO:0000313" key="4">
    <source>
        <dbReference type="EMBL" id="QHN33586.1"/>
    </source>
</evidence>
<dbReference type="Pfam" id="PF02622">
    <property type="entry name" value="DUF179"/>
    <property type="match status" value="1"/>
</dbReference>
<reference evidence="4" key="1">
    <citation type="journal article" date="2021" name="Nat. Microbiol.">
        <title>Cocultivation of an ultrasmall environmental parasitic bacterium with lytic ability against bacteria associated with wastewater foams.</title>
        <authorList>
            <person name="Batinovic S."/>
            <person name="Rose J.J.A."/>
            <person name="Ratcliffe J."/>
            <person name="Seviour R.J."/>
            <person name="Petrovski S."/>
        </authorList>
    </citation>
    <scope>NUCLEOTIDE SEQUENCE</scope>
    <source>
        <strain evidence="4">CON9</strain>
    </source>
</reference>
<sequence>MTGGDDAQDPTPDSSPEAGSGQLPRKVRPGSLLIASTDLIEPTFRRSVIYMMEHNAAGSLGVVINQMSQAAVHNLLPQWTDLASSPRALFVGGPVKRDAALCLGVLKPGMSDDEELGVRPVDGRVVLIDLDADPEALADRLEGLRIFAGYAGWGPGQLDGELADGSWLVASALPADLLAPPAADLWFSVLRRQPWPLGLLATHPIDVLRN</sequence>
<evidence type="ECO:0000256" key="1">
    <source>
        <dbReference type="ARBA" id="ARBA00009600"/>
    </source>
</evidence>
<evidence type="ECO:0000313" key="5">
    <source>
        <dbReference type="Proteomes" id="UP001059836"/>
    </source>
</evidence>
<feature type="region of interest" description="Disordered" evidence="3">
    <location>
        <begin position="1"/>
        <end position="27"/>
    </location>
</feature>
<dbReference type="SUPFAM" id="SSF143456">
    <property type="entry name" value="VC0467-like"/>
    <property type="match status" value="1"/>
</dbReference>
<dbReference type="Gene3D" id="3.40.1740.10">
    <property type="entry name" value="VC0467-like"/>
    <property type="match status" value="1"/>
</dbReference>
<evidence type="ECO:0000256" key="3">
    <source>
        <dbReference type="SAM" id="MobiDB-lite"/>
    </source>
</evidence>
<name>A0ABX6IC68_9ACTN</name>
<dbReference type="NCBIfam" id="NF001269">
    <property type="entry name" value="PRK00228.2-1"/>
    <property type="match status" value="1"/>
</dbReference>
<gene>
    <name evidence="4" type="ORF">GII31_00360</name>
</gene>
<dbReference type="PANTHER" id="PTHR30327:SF1">
    <property type="entry name" value="UPF0301 PROTEIN YQGE"/>
    <property type="match status" value="1"/>
</dbReference>